<reference evidence="3" key="1">
    <citation type="journal article" date="2019" name="Int. J. Syst. Evol. Microbiol.">
        <title>The Global Catalogue of Microorganisms (GCM) 10K type strain sequencing project: providing services to taxonomists for standard genome sequencing and annotation.</title>
        <authorList>
            <consortium name="The Broad Institute Genomics Platform"/>
            <consortium name="The Broad Institute Genome Sequencing Center for Infectious Disease"/>
            <person name="Wu L."/>
            <person name="Ma J."/>
        </authorList>
    </citation>
    <scope>NUCLEOTIDE SEQUENCE [LARGE SCALE GENOMIC DNA]</scope>
    <source>
        <strain evidence="3">DFY41</strain>
    </source>
</reference>
<keyword evidence="3" id="KW-1185">Reference proteome</keyword>
<proteinExistence type="predicted"/>
<evidence type="ECO:0000313" key="3">
    <source>
        <dbReference type="Proteomes" id="UP001596087"/>
    </source>
</evidence>
<dbReference type="Pfam" id="PF13669">
    <property type="entry name" value="Glyoxalase_4"/>
    <property type="match status" value="1"/>
</dbReference>
<dbReference type="SUPFAM" id="SSF54593">
    <property type="entry name" value="Glyoxalase/Bleomycin resistance protein/Dihydroxybiphenyl dioxygenase"/>
    <property type="match status" value="1"/>
</dbReference>
<dbReference type="InterPro" id="IPR029068">
    <property type="entry name" value="Glyas_Bleomycin-R_OHBP_Dase"/>
</dbReference>
<dbReference type="InterPro" id="IPR037523">
    <property type="entry name" value="VOC_core"/>
</dbReference>
<dbReference type="EMBL" id="JBHSKD010000002">
    <property type="protein sequence ID" value="MFC5175227.1"/>
    <property type="molecule type" value="Genomic_DNA"/>
</dbReference>
<evidence type="ECO:0000313" key="2">
    <source>
        <dbReference type="EMBL" id="MFC5175227.1"/>
    </source>
</evidence>
<comment type="caution">
    <text evidence="2">The sequence shown here is derived from an EMBL/GenBank/DDBJ whole genome shotgun (WGS) entry which is preliminary data.</text>
</comment>
<evidence type="ECO:0000259" key="1">
    <source>
        <dbReference type="PROSITE" id="PS51819"/>
    </source>
</evidence>
<feature type="domain" description="VOC" evidence="1">
    <location>
        <begin position="16"/>
        <end position="143"/>
    </location>
</feature>
<organism evidence="2 3">
    <name type="scientific">Nocardioides taihuensis</name>
    <dbReference type="NCBI Taxonomy" id="1835606"/>
    <lineage>
        <taxon>Bacteria</taxon>
        <taxon>Bacillati</taxon>
        <taxon>Actinomycetota</taxon>
        <taxon>Actinomycetes</taxon>
        <taxon>Propionibacteriales</taxon>
        <taxon>Nocardioidaceae</taxon>
        <taxon>Nocardioides</taxon>
    </lineage>
</organism>
<name>A0ABW0BDV8_9ACTN</name>
<accession>A0ABW0BDV8</accession>
<protein>
    <submittedName>
        <fullName evidence="2">VOC family protein</fullName>
    </submittedName>
</protein>
<dbReference type="Gene3D" id="3.10.180.10">
    <property type="entry name" value="2,3-Dihydroxybiphenyl 1,2-Dioxygenase, domain 1"/>
    <property type="match status" value="1"/>
</dbReference>
<dbReference type="Proteomes" id="UP001596087">
    <property type="component" value="Unassembled WGS sequence"/>
</dbReference>
<gene>
    <name evidence="2" type="ORF">ACFPGP_01005</name>
</gene>
<dbReference type="PROSITE" id="PS51819">
    <property type="entry name" value="VOC"/>
    <property type="match status" value="1"/>
</dbReference>
<sequence>MTASPTRAHAHPAGVDLDHTAYAVHDALAWARRLRSELGAVPVVGETLAEFRYLQLRVGDDEGGATLELLEPAGPGFLTRFLERHGEGPHHLTFTVPDLREAVGRVRDLGLKVVGESYGDPVWQEAFVVPDSVHATVVQLAQTEGDLPDEPGWWAPAVDAPLGAPARLGATHLGSTDLAATQRLFGDALGAGVEPTPDGLVLRWPSGSVVVRRSDRPGVTGMALAGGPPGGVAIGAARIGPVG</sequence>
<dbReference type="RefSeq" id="WP_378585654.1">
    <property type="nucleotide sequence ID" value="NZ_JBHSKD010000002.1"/>
</dbReference>